<keyword evidence="4" id="KW-1185">Reference proteome</keyword>
<dbReference type="CDD" id="cd01149">
    <property type="entry name" value="HutB"/>
    <property type="match status" value="1"/>
</dbReference>
<comment type="caution">
    <text evidence="3">The sequence shown here is derived from an EMBL/GenBank/DDBJ whole genome shotgun (WGS) entry which is preliminary data.</text>
</comment>
<reference evidence="3 4" key="1">
    <citation type="submission" date="2019-10" db="EMBL/GenBank/DDBJ databases">
        <title>Epibacterium sp. nov., isolated from seawater.</title>
        <authorList>
            <person name="Zhang X."/>
            <person name="Li N."/>
        </authorList>
    </citation>
    <scope>NUCLEOTIDE SEQUENCE [LARGE SCALE GENOMIC DNA]</scope>
    <source>
        <strain evidence="3 4">SM1969</strain>
    </source>
</reference>
<dbReference type="RefSeq" id="WP_153549108.1">
    <property type="nucleotide sequence ID" value="NZ_WIXK01000012.1"/>
</dbReference>
<evidence type="ECO:0000313" key="4">
    <source>
        <dbReference type="Proteomes" id="UP000436694"/>
    </source>
</evidence>
<protein>
    <submittedName>
        <fullName evidence="3">ABC transporter substrate-binding protein</fullName>
    </submittedName>
</protein>
<sequence length="286" mass="29961">MTRLFSVASFLFGIAASSALWAQSHPEAKAIVSVGGPVTEIIYALGEQSRLVARDTTSVFPAEASKLPDVGYMRRLSAEGVLSVGPDLIIARDTSGPPEALDQLKAASVPVVFTHDGFSPDSVIQSIETVGAALGVDDKAHALAEQVQNDLQSLQTHVDAIDEKQRVLFILSLDGGRINAAGRDTGAHGIIELAGGENVMGGAYSGYKLVDAEAIINAAPDLIIMMDGRGNHASRKDEVLALPAIKLTPAGRNKRFETVPGAALGFGPRTAEFGLALFEQIYGSKG</sequence>
<feature type="signal peptide" evidence="1">
    <location>
        <begin position="1"/>
        <end position="22"/>
    </location>
</feature>
<evidence type="ECO:0000256" key="1">
    <source>
        <dbReference type="SAM" id="SignalP"/>
    </source>
</evidence>
<dbReference type="PROSITE" id="PS50983">
    <property type="entry name" value="FE_B12_PBP"/>
    <property type="match status" value="1"/>
</dbReference>
<dbReference type="AlphaFoldDB" id="A0A844B1K6"/>
<feature type="domain" description="Fe/B12 periplasmic-binding" evidence="2">
    <location>
        <begin position="30"/>
        <end position="286"/>
    </location>
</feature>
<dbReference type="InterPro" id="IPR050902">
    <property type="entry name" value="ABC_Transporter_SBP"/>
</dbReference>
<proteinExistence type="predicted"/>
<name>A0A844B1K6_9RHOB</name>
<dbReference type="Pfam" id="PF01497">
    <property type="entry name" value="Peripla_BP_2"/>
    <property type="match status" value="1"/>
</dbReference>
<keyword evidence="1" id="KW-0732">Signal</keyword>
<accession>A0A844B1K6</accession>
<dbReference type="Proteomes" id="UP000436694">
    <property type="component" value="Unassembled WGS sequence"/>
</dbReference>
<dbReference type="InterPro" id="IPR002491">
    <property type="entry name" value="ABC_transptr_periplasmic_BD"/>
</dbReference>
<dbReference type="PANTHER" id="PTHR30535">
    <property type="entry name" value="VITAMIN B12-BINDING PROTEIN"/>
    <property type="match status" value="1"/>
</dbReference>
<dbReference type="PANTHER" id="PTHR30535:SF4">
    <property type="entry name" value="HEMIN-BINDING PERIPLASMIC PROTEIN HMUT"/>
    <property type="match status" value="1"/>
</dbReference>
<dbReference type="Gene3D" id="3.40.50.1980">
    <property type="entry name" value="Nitrogenase molybdenum iron protein domain"/>
    <property type="match status" value="2"/>
</dbReference>
<evidence type="ECO:0000259" key="2">
    <source>
        <dbReference type="PROSITE" id="PS50983"/>
    </source>
</evidence>
<organism evidence="3 4">
    <name type="scientific">Tritonibacter aquimaris</name>
    <dbReference type="NCBI Taxonomy" id="2663379"/>
    <lineage>
        <taxon>Bacteria</taxon>
        <taxon>Pseudomonadati</taxon>
        <taxon>Pseudomonadota</taxon>
        <taxon>Alphaproteobacteria</taxon>
        <taxon>Rhodobacterales</taxon>
        <taxon>Paracoccaceae</taxon>
        <taxon>Tritonibacter</taxon>
    </lineage>
</organism>
<gene>
    <name evidence="3" type="ORF">GG681_16315</name>
</gene>
<feature type="chain" id="PRO_5032997333" evidence="1">
    <location>
        <begin position="23"/>
        <end position="286"/>
    </location>
</feature>
<evidence type="ECO:0000313" key="3">
    <source>
        <dbReference type="EMBL" id="MQY44212.1"/>
    </source>
</evidence>
<dbReference type="EMBL" id="WIXK01000012">
    <property type="protein sequence ID" value="MQY44212.1"/>
    <property type="molecule type" value="Genomic_DNA"/>
</dbReference>
<dbReference type="SUPFAM" id="SSF53807">
    <property type="entry name" value="Helical backbone' metal receptor"/>
    <property type="match status" value="1"/>
</dbReference>